<proteinExistence type="predicted"/>
<sequence length="404" mass="45079">MANPFWTQEMQDRFILEQMRPEDLPLILQDSGVSSVVESEEMIPDARDLLDLLSLDVEQENSEEKSVDEGGGAISAGEDGEKGPQELWRDSQGKLQTAIQIQPGWPEGRDDSGAQGSAGPPTPPTSWMRRSVDEGERSTELRLKERKIVGYQVNSWENTKGSIKVVEELRKQNEELRNEVKALNEKIAQGEEDTGWYTSPSGVPHRRWRNHEVSCRRSHLGHGRSLSMGARRRSGQVGNVDNVNGMNEIMEYMSGPMGCWGQLVTYIEMIVGTHETKNAVHGVPGWQQADGLWTHADVQQPSHEYVPPPPPMLAEEKKPDGRGVDFEWSARDPEVIVKGEMKDDLRAINVTLPKLPDESTPQAALGVGIGSRRLSLFGDVSGGAARWWTQLMTEVNAVYKVWTH</sequence>
<gene>
    <name evidence="3" type="ORF">SCF082_LOCUS12320</name>
</gene>
<feature type="region of interest" description="Disordered" evidence="2">
    <location>
        <begin position="219"/>
        <end position="239"/>
    </location>
</feature>
<accession>A0ABP0JJ11</accession>
<dbReference type="EMBL" id="CAXAMM010007480">
    <property type="protein sequence ID" value="CAK9014415.1"/>
    <property type="molecule type" value="Genomic_DNA"/>
</dbReference>
<name>A0ABP0JJ11_9DINO</name>
<keyword evidence="4" id="KW-1185">Reference proteome</keyword>
<evidence type="ECO:0000256" key="1">
    <source>
        <dbReference type="SAM" id="Coils"/>
    </source>
</evidence>
<feature type="region of interest" description="Disordered" evidence="2">
    <location>
        <begin position="57"/>
        <end position="138"/>
    </location>
</feature>
<feature type="compositionally biased region" description="Basic and acidic residues" evidence="2">
    <location>
        <begin position="79"/>
        <end position="92"/>
    </location>
</feature>
<reference evidence="3 4" key="1">
    <citation type="submission" date="2024-02" db="EMBL/GenBank/DDBJ databases">
        <authorList>
            <person name="Chen Y."/>
            <person name="Shah S."/>
            <person name="Dougan E. K."/>
            <person name="Thang M."/>
            <person name="Chan C."/>
        </authorList>
    </citation>
    <scope>NUCLEOTIDE SEQUENCE [LARGE SCALE GENOMIC DNA]</scope>
</reference>
<keyword evidence="1" id="KW-0175">Coiled coil</keyword>
<dbReference type="Proteomes" id="UP001642464">
    <property type="component" value="Unassembled WGS sequence"/>
</dbReference>
<evidence type="ECO:0000313" key="3">
    <source>
        <dbReference type="EMBL" id="CAK9014415.1"/>
    </source>
</evidence>
<evidence type="ECO:0000313" key="4">
    <source>
        <dbReference type="Proteomes" id="UP001642464"/>
    </source>
</evidence>
<organism evidence="3 4">
    <name type="scientific">Durusdinium trenchii</name>
    <dbReference type="NCBI Taxonomy" id="1381693"/>
    <lineage>
        <taxon>Eukaryota</taxon>
        <taxon>Sar</taxon>
        <taxon>Alveolata</taxon>
        <taxon>Dinophyceae</taxon>
        <taxon>Suessiales</taxon>
        <taxon>Symbiodiniaceae</taxon>
        <taxon>Durusdinium</taxon>
    </lineage>
</organism>
<comment type="caution">
    <text evidence="3">The sequence shown here is derived from an EMBL/GenBank/DDBJ whole genome shotgun (WGS) entry which is preliminary data.</text>
</comment>
<protein>
    <submittedName>
        <fullName evidence="3">Uncharacterized protein</fullName>
    </submittedName>
</protein>
<feature type="coiled-coil region" evidence="1">
    <location>
        <begin position="159"/>
        <end position="193"/>
    </location>
</feature>
<evidence type="ECO:0000256" key="2">
    <source>
        <dbReference type="SAM" id="MobiDB-lite"/>
    </source>
</evidence>